<reference evidence="1" key="1">
    <citation type="submission" date="2018-05" db="EMBL/GenBank/DDBJ databases">
        <authorList>
            <person name="Lanie J.A."/>
            <person name="Ng W.-L."/>
            <person name="Kazmierczak K.M."/>
            <person name="Andrzejewski T.M."/>
            <person name="Davidsen T.M."/>
            <person name="Wayne K.J."/>
            <person name="Tettelin H."/>
            <person name="Glass J.I."/>
            <person name="Rusch D."/>
            <person name="Podicherti R."/>
            <person name="Tsui H.-C.T."/>
            <person name="Winkler M.E."/>
        </authorList>
    </citation>
    <scope>NUCLEOTIDE SEQUENCE</scope>
</reference>
<gene>
    <name evidence="1" type="ORF">METZ01_LOCUS141651</name>
</gene>
<dbReference type="AlphaFoldDB" id="A0A381ZJ72"/>
<dbReference type="EMBL" id="UINC01021374">
    <property type="protein sequence ID" value="SVA88797.1"/>
    <property type="molecule type" value="Genomic_DNA"/>
</dbReference>
<evidence type="ECO:0000313" key="1">
    <source>
        <dbReference type="EMBL" id="SVA88797.1"/>
    </source>
</evidence>
<organism evidence="1">
    <name type="scientific">marine metagenome</name>
    <dbReference type="NCBI Taxonomy" id="408172"/>
    <lineage>
        <taxon>unclassified sequences</taxon>
        <taxon>metagenomes</taxon>
        <taxon>ecological metagenomes</taxon>
    </lineage>
</organism>
<proteinExistence type="predicted"/>
<sequence>MLSGIHIKSSQIFDPYENLLHQMNRKTTSQMRLGYLVLQVNQLFKFILISKYFIDILN</sequence>
<protein>
    <submittedName>
        <fullName evidence="1">Uncharacterized protein</fullName>
    </submittedName>
</protein>
<accession>A0A381ZJ72</accession>
<name>A0A381ZJ72_9ZZZZ</name>